<accession>A0ABU5ZXC8</accession>
<evidence type="ECO:0000313" key="3">
    <source>
        <dbReference type="EMBL" id="MEB3346506.1"/>
    </source>
</evidence>
<comment type="caution">
    <text evidence="3">The sequence shown here is derived from an EMBL/GenBank/DDBJ whole genome shotgun (WGS) entry which is preliminary data.</text>
</comment>
<evidence type="ECO:0000313" key="4">
    <source>
        <dbReference type="Proteomes" id="UP001327027"/>
    </source>
</evidence>
<gene>
    <name evidence="3" type="ORF">U6A24_13595</name>
</gene>
<dbReference type="PANTHER" id="PTHR43861:SF3">
    <property type="entry name" value="PUTATIVE (AFU_ORTHOLOGUE AFUA_2G14390)-RELATED"/>
    <property type="match status" value="1"/>
</dbReference>
<dbReference type="GO" id="GO:0032259">
    <property type="term" value="P:methylation"/>
    <property type="evidence" value="ECO:0007669"/>
    <property type="project" value="UniProtKB-KW"/>
</dbReference>
<feature type="domain" description="Methyltransferase" evidence="2">
    <location>
        <begin position="53"/>
        <end position="149"/>
    </location>
</feature>
<protein>
    <submittedName>
        <fullName evidence="3">Class I SAM-dependent methyltransferase</fullName>
        <ecNumber evidence="3">2.1.-.-</ecNumber>
    </submittedName>
</protein>
<evidence type="ECO:0000256" key="1">
    <source>
        <dbReference type="ARBA" id="ARBA00022679"/>
    </source>
</evidence>
<dbReference type="EMBL" id="JAYKLX010000006">
    <property type="protein sequence ID" value="MEB3346506.1"/>
    <property type="molecule type" value="Genomic_DNA"/>
</dbReference>
<dbReference type="SUPFAM" id="SSF53335">
    <property type="entry name" value="S-adenosyl-L-methionine-dependent methyltransferases"/>
    <property type="match status" value="1"/>
</dbReference>
<dbReference type="Pfam" id="PF13649">
    <property type="entry name" value="Methyltransf_25"/>
    <property type="match status" value="1"/>
</dbReference>
<keyword evidence="4" id="KW-1185">Reference proteome</keyword>
<evidence type="ECO:0000259" key="2">
    <source>
        <dbReference type="Pfam" id="PF13649"/>
    </source>
</evidence>
<reference evidence="3 4" key="1">
    <citation type="journal article" date="2013" name="Int. J. Syst. Evol. Microbiol.">
        <title>Aquimarina gracilis sp. nov., isolated from the gut microflora of a mussel, Mytilus coruscus, and emended description of Aquimarina spongiae.</title>
        <authorList>
            <person name="Park S.C."/>
            <person name="Choe H.N."/>
            <person name="Baik K.S."/>
            <person name="Seong C.N."/>
        </authorList>
    </citation>
    <scope>NUCLEOTIDE SEQUENCE [LARGE SCALE GENOMIC DNA]</scope>
    <source>
        <strain evidence="3 4">PSC32</strain>
    </source>
</reference>
<dbReference type="Gene3D" id="3.40.50.150">
    <property type="entry name" value="Vaccinia Virus protein VP39"/>
    <property type="match status" value="1"/>
</dbReference>
<dbReference type="PANTHER" id="PTHR43861">
    <property type="entry name" value="TRANS-ACONITATE 2-METHYLTRANSFERASE-RELATED"/>
    <property type="match status" value="1"/>
</dbReference>
<name>A0ABU5ZXC8_9FLAO</name>
<dbReference type="CDD" id="cd02440">
    <property type="entry name" value="AdoMet_MTases"/>
    <property type="match status" value="1"/>
</dbReference>
<dbReference type="InterPro" id="IPR041698">
    <property type="entry name" value="Methyltransf_25"/>
</dbReference>
<dbReference type="Proteomes" id="UP001327027">
    <property type="component" value="Unassembled WGS sequence"/>
</dbReference>
<proteinExistence type="predicted"/>
<keyword evidence="3" id="KW-0489">Methyltransferase</keyword>
<keyword evidence="1 3" id="KW-0808">Transferase</keyword>
<dbReference type="EC" id="2.1.-.-" evidence="3"/>
<sequence>MKQQIKVLFFLFSALLIEKGMAQYIENDWEERDSWMDVPKIFDLAGVRSGSIVADIGCHEGYLSIHMSRKVGESGKVYAVDVRQDRLDKLDKYLEDRDLNNVETILGDYDNPKLPLESLDTVIVMDTYHEMDDYMAILNHIRRSLKPDGRVVIIEKFKSHMRNKTRSEQMKAHTLSIKYVKSELEKAGFSIIKEVKDLGNWENESNKRIWVLVGIAK</sequence>
<dbReference type="GO" id="GO:0008168">
    <property type="term" value="F:methyltransferase activity"/>
    <property type="evidence" value="ECO:0007669"/>
    <property type="project" value="UniProtKB-KW"/>
</dbReference>
<organism evidence="3 4">
    <name type="scientific">Aquimarina gracilis</name>
    <dbReference type="NCBI Taxonomy" id="874422"/>
    <lineage>
        <taxon>Bacteria</taxon>
        <taxon>Pseudomonadati</taxon>
        <taxon>Bacteroidota</taxon>
        <taxon>Flavobacteriia</taxon>
        <taxon>Flavobacteriales</taxon>
        <taxon>Flavobacteriaceae</taxon>
        <taxon>Aquimarina</taxon>
    </lineage>
</organism>
<dbReference type="RefSeq" id="WP_324180535.1">
    <property type="nucleotide sequence ID" value="NZ_BAABAW010000006.1"/>
</dbReference>
<dbReference type="InterPro" id="IPR029063">
    <property type="entry name" value="SAM-dependent_MTases_sf"/>
</dbReference>